<feature type="compositionally biased region" description="Basic and acidic residues" evidence="1">
    <location>
        <begin position="1"/>
        <end position="48"/>
    </location>
</feature>
<dbReference type="RefSeq" id="WP_018975365.1">
    <property type="nucleotide sequence ID" value="NZ_BMLN01000001.1"/>
</dbReference>
<protein>
    <recommendedName>
        <fullName evidence="5">DUF4064 domain-containing protein</fullName>
    </recommendedName>
</protein>
<sequence length="188" mass="20056">MDNRFPPSDDRPTGPDLRKDSAHNEQDQNHAGDPYRSDPEGSSYEERVNPPFSPYDEFPRDDRQMGRLKHSGLGIASFVLSLISIALYIVCFVAIIGIFASIANSPEQILNNFDSMEPGGEVLAIGLAGLGLLGSALLNFIGLILGIVGLVMKDRKKVFAIIGTVLNGLCLLIGGGIIVISTITGAGM</sequence>
<evidence type="ECO:0000256" key="1">
    <source>
        <dbReference type="SAM" id="MobiDB-lite"/>
    </source>
</evidence>
<keyword evidence="2" id="KW-1133">Transmembrane helix</keyword>
<keyword evidence="2" id="KW-0812">Transmembrane</keyword>
<evidence type="ECO:0000256" key="2">
    <source>
        <dbReference type="SAM" id="Phobius"/>
    </source>
</evidence>
<accession>A0ABQ2KSP8</accession>
<reference evidence="4" key="1">
    <citation type="journal article" date="2019" name="Int. J. Syst. Evol. Microbiol.">
        <title>The Global Catalogue of Microorganisms (GCM) 10K type strain sequencing project: providing services to taxonomists for standard genome sequencing and annotation.</title>
        <authorList>
            <consortium name="The Broad Institute Genomics Platform"/>
            <consortium name="The Broad Institute Genome Sequencing Center for Infectious Disease"/>
            <person name="Wu L."/>
            <person name="Ma J."/>
        </authorList>
    </citation>
    <scope>NUCLEOTIDE SEQUENCE [LARGE SCALE GENOMIC DNA]</scope>
    <source>
        <strain evidence="4">CGMCC 1.6964</strain>
    </source>
</reference>
<gene>
    <name evidence="3" type="ORF">GCM10010969_04300</name>
</gene>
<name>A0ABQ2KSP8_9BACL</name>
<comment type="caution">
    <text evidence="3">The sequence shown here is derived from an EMBL/GenBank/DDBJ whole genome shotgun (WGS) entry which is preliminary data.</text>
</comment>
<feature type="transmembrane region" description="Helical" evidence="2">
    <location>
        <begin position="158"/>
        <end position="183"/>
    </location>
</feature>
<organism evidence="3 4">
    <name type="scientific">Saccharibacillus kuerlensis</name>
    <dbReference type="NCBI Taxonomy" id="459527"/>
    <lineage>
        <taxon>Bacteria</taxon>
        <taxon>Bacillati</taxon>
        <taxon>Bacillota</taxon>
        <taxon>Bacilli</taxon>
        <taxon>Bacillales</taxon>
        <taxon>Paenibacillaceae</taxon>
        <taxon>Saccharibacillus</taxon>
    </lineage>
</organism>
<feature type="transmembrane region" description="Helical" evidence="2">
    <location>
        <begin position="73"/>
        <end position="102"/>
    </location>
</feature>
<evidence type="ECO:0000313" key="3">
    <source>
        <dbReference type="EMBL" id="GGN92143.1"/>
    </source>
</evidence>
<feature type="transmembrane region" description="Helical" evidence="2">
    <location>
        <begin position="122"/>
        <end position="151"/>
    </location>
</feature>
<keyword evidence="4" id="KW-1185">Reference proteome</keyword>
<feature type="region of interest" description="Disordered" evidence="1">
    <location>
        <begin position="1"/>
        <end position="63"/>
    </location>
</feature>
<dbReference type="EMBL" id="BMLN01000001">
    <property type="protein sequence ID" value="GGN92143.1"/>
    <property type="molecule type" value="Genomic_DNA"/>
</dbReference>
<proteinExistence type="predicted"/>
<evidence type="ECO:0000313" key="4">
    <source>
        <dbReference type="Proteomes" id="UP000606653"/>
    </source>
</evidence>
<keyword evidence="2" id="KW-0472">Membrane</keyword>
<evidence type="ECO:0008006" key="5">
    <source>
        <dbReference type="Google" id="ProtNLM"/>
    </source>
</evidence>
<dbReference type="Proteomes" id="UP000606653">
    <property type="component" value="Unassembled WGS sequence"/>
</dbReference>